<keyword evidence="2" id="KW-1185">Reference proteome</keyword>
<gene>
    <name evidence="1" type="ORF">Ato02nite_019120</name>
</gene>
<proteinExistence type="predicted"/>
<protein>
    <submittedName>
        <fullName evidence="1">Uncharacterized protein</fullName>
    </submittedName>
</protein>
<accession>A0A919T9E3</accession>
<reference evidence="1 2" key="1">
    <citation type="submission" date="2021-03" db="EMBL/GenBank/DDBJ databases">
        <title>Whole genome shotgun sequence of Actinoplanes toevensis NBRC 105298.</title>
        <authorList>
            <person name="Komaki H."/>
            <person name="Tamura T."/>
        </authorList>
    </citation>
    <scope>NUCLEOTIDE SEQUENCE [LARGE SCALE GENOMIC DNA]</scope>
    <source>
        <strain evidence="1 2">NBRC 105298</strain>
    </source>
</reference>
<organism evidence="1 2">
    <name type="scientific">Paractinoplanes toevensis</name>
    <dbReference type="NCBI Taxonomy" id="571911"/>
    <lineage>
        <taxon>Bacteria</taxon>
        <taxon>Bacillati</taxon>
        <taxon>Actinomycetota</taxon>
        <taxon>Actinomycetes</taxon>
        <taxon>Micromonosporales</taxon>
        <taxon>Micromonosporaceae</taxon>
        <taxon>Paractinoplanes</taxon>
    </lineage>
</organism>
<dbReference type="EMBL" id="BOQN01000023">
    <property type="protein sequence ID" value="GIM90119.1"/>
    <property type="molecule type" value="Genomic_DNA"/>
</dbReference>
<comment type="caution">
    <text evidence="1">The sequence shown here is derived from an EMBL/GenBank/DDBJ whole genome shotgun (WGS) entry which is preliminary data.</text>
</comment>
<dbReference type="Proteomes" id="UP000677082">
    <property type="component" value="Unassembled WGS sequence"/>
</dbReference>
<dbReference type="RefSeq" id="WP_213006067.1">
    <property type="nucleotide sequence ID" value="NZ_BOQN01000023.1"/>
</dbReference>
<evidence type="ECO:0000313" key="2">
    <source>
        <dbReference type="Proteomes" id="UP000677082"/>
    </source>
</evidence>
<dbReference type="AlphaFoldDB" id="A0A919T9E3"/>
<sequence length="121" mass="13147">MPTEEWIAERYPPNFMADMLADVVGDFTDVQAHPAIAAARHDQKQIAELADHLGTILRRLVQDGTVVVTVYANASMVTDRDGEQHGCLLGDFTVGQVATLLHLAPAPIGDQRDTAAPFTEH</sequence>
<evidence type="ECO:0000313" key="1">
    <source>
        <dbReference type="EMBL" id="GIM90119.1"/>
    </source>
</evidence>
<name>A0A919T9E3_9ACTN</name>